<dbReference type="RefSeq" id="WP_394629818.1">
    <property type="nucleotide sequence ID" value="NZ_JBIHSF010000011.1"/>
</dbReference>
<protein>
    <submittedName>
        <fullName evidence="1">Uncharacterized protein</fullName>
    </submittedName>
</protein>
<dbReference type="Proteomes" id="UP001607125">
    <property type="component" value="Unassembled WGS sequence"/>
</dbReference>
<evidence type="ECO:0000313" key="2">
    <source>
        <dbReference type="Proteomes" id="UP001607125"/>
    </source>
</evidence>
<accession>A0ABW7IM26</accession>
<comment type="caution">
    <text evidence="1">The sequence shown here is derived from an EMBL/GenBank/DDBJ whole genome shotgun (WGS) entry which is preliminary data.</text>
</comment>
<organism evidence="1 2">
    <name type="scientific">Vibrio barjaei</name>
    <dbReference type="NCBI Taxonomy" id="1676683"/>
    <lineage>
        <taxon>Bacteria</taxon>
        <taxon>Pseudomonadati</taxon>
        <taxon>Pseudomonadota</taxon>
        <taxon>Gammaproteobacteria</taxon>
        <taxon>Vibrionales</taxon>
        <taxon>Vibrionaceae</taxon>
        <taxon>Vibrio</taxon>
    </lineage>
</organism>
<keyword evidence="2" id="KW-1185">Reference proteome</keyword>
<proteinExistence type="predicted"/>
<evidence type="ECO:0000313" key="1">
    <source>
        <dbReference type="EMBL" id="MFH0262675.1"/>
    </source>
</evidence>
<name>A0ABW7IM26_9VIBR</name>
<reference evidence="1 2" key="1">
    <citation type="submission" date="2024-10" db="EMBL/GenBank/DDBJ databases">
        <authorList>
            <person name="Yibar A."/>
            <person name="Saticioglu I.B."/>
            <person name="Duman M."/>
            <person name="Ajmi N."/>
            <person name="Gurler F."/>
            <person name="Ay H."/>
            <person name="Onuk E."/>
            <person name="Guler S."/>
            <person name="Romalde J.L."/>
        </authorList>
    </citation>
    <scope>NUCLEOTIDE SEQUENCE [LARGE SCALE GENOMIC DNA]</scope>
    <source>
        <strain evidence="1 2">1-TCBS-B</strain>
    </source>
</reference>
<sequence>MNKGSGFGNRVIGSTTNGHYALKINMNTLEVDNDLGDYITPEHVHYLVRDQLGLNQTEQGIKYALGVSNPIVI</sequence>
<gene>
    <name evidence="1" type="ORF">ACGRH2_20005</name>
</gene>
<dbReference type="EMBL" id="JBIHSF010000011">
    <property type="protein sequence ID" value="MFH0262675.1"/>
    <property type="molecule type" value="Genomic_DNA"/>
</dbReference>